<dbReference type="InterPro" id="IPR036554">
    <property type="entry name" value="GHMP_kinase_C_sf"/>
</dbReference>
<dbReference type="Gene3D" id="3.30.70.890">
    <property type="entry name" value="GHMP kinase, C-terminal domain"/>
    <property type="match status" value="1"/>
</dbReference>
<dbReference type="Proteomes" id="UP001165065">
    <property type="component" value="Unassembled WGS sequence"/>
</dbReference>
<dbReference type="EMBL" id="BRYA01000384">
    <property type="protein sequence ID" value="GMI48297.1"/>
    <property type="molecule type" value="Genomic_DNA"/>
</dbReference>
<evidence type="ECO:0000256" key="5">
    <source>
        <dbReference type="ARBA" id="ARBA00022741"/>
    </source>
</evidence>
<dbReference type="InterPro" id="IPR014721">
    <property type="entry name" value="Ribsml_uS5_D2-typ_fold_subgr"/>
</dbReference>
<comment type="pathway">
    <text evidence="2">Isoprenoid biosynthesis; isopentenyl diphosphate biosynthesis via mevalonate pathway; isopentenyl diphosphate from (R)-mevalonate: step 2/3.</text>
</comment>
<dbReference type="InterPro" id="IPR006204">
    <property type="entry name" value="GHMP_kinase_N_dom"/>
</dbReference>
<evidence type="ECO:0000256" key="1">
    <source>
        <dbReference type="ARBA" id="ARBA00004474"/>
    </source>
</evidence>
<evidence type="ECO:0000256" key="3">
    <source>
        <dbReference type="ARBA" id="ARBA00012958"/>
    </source>
</evidence>
<accession>A0A9W7LG60</accession>
<evidence type="ECO:0000256" key="8">
    <source>
        <dbReference type="SAM" id="MobiDB-lite"/>
    </source>
</evidence>
<dbReference type="Gene3D" id="3.30.230.10">
    <property type="match status" value="1"/>
</dbReference>
<keyword evidence="11" id="KW-1185">Reference proteome</keyword>
<dbReference type="PANTHER" id="PTHR31814:SF2">
    <property type="entry name" value="PHOSPHOMEVALONATE KINASE"/>
    <property type="match status" value="1"/>
</dbReference>
<keyword evidence="5" id="KW-0547">Nucleotide-binding</keyword>
<comment type="caution">
    <text evidence="10">The sequence shown here is derived from an EMBL/GenBank/DDBJ whole genome shotgun (WGS) entry which is preliminary data.</text>
</comment>
<keyword evidence="7" id="KW-0067">ATP-binding</keyword>
<feature type="domain" description="GHMP kinase N-terminal" evidence="9">
    <location>
        <begin position="177"/>
        <end position="235"/>
    </location>
</feature>
<dbReference type="PANTHER" id="PTHR31814">
    <property type="match status" value="1"/>
</dbReference>
<evidence type="ECO:0000256" key="2">
    <source>
        <dbReference type="ARBA" id="ARBA00005017"/>
    </source>
</evidence>
<dbReference type="GO" id="GO:0005777">
    <property type="term" value="C:peroxisome"/>
    <property type="evidence" value="ECO:0007669"/>
    <property type="project" value="TreeGrafter"/>
</dbReference>
<dbReference type="AlphaFoldDB" id="A0A9W7LG60"/>
<organism evidence="10 11">
    <name type="scientific">Triparma columacea</name>
    <dbReference type="NCBI Taxonomy" id="722753"/>
    <lineage>
        <taxon>Eukaryota</taxon>
        <taxon>Sar</taxon>
        <taxon>Stramenopiles</taxon>
        <taxon>Ochrophyta</taxon>
        <taxon>Bolidophyceae</taxon>
        <taxon>Parmales</taxon>
        <taxon>Triparmaceae</taxon>
        <taxon>Triparma</taxon>
    </lineage>
</organism>
<sequence>MLGGYTILRSPNPGVSLATSARFRSTLTLSPLSPPNPPSDDEGDTITLTVESSQFHTVYTYLYTCSTSSLTLTESSTVPTGLVKRPSSPPSPTSPTFESTHGNKYVQACVETTLEYFRPQNNNGVPNLTIQLHGDREFYTGEPQQHNNNGSSSTPQPYVAPIVNDVTTPTSKTVSVQKTGLGSSACLCTSLVSTISHYFNPSLSLHTIHKIAQVAHCEAQGKVGSGFDVATAVYGSCFYTRFTPWDTTREEEGIRSKVVRDWDYSCSSIDVTTRGWSLMLGDVMGGSESEGMARKVMKFVNGGEDEGGVWRGLEEKVKEGVNIVKEGTGGRDDDLEVREKHNGEVREKVKEVRRALKRLGELAEVGIEPDEQTELCDGTTAIEGVVCAGVPGAGGRDAIYAIVEDGVAKGRVEELWRGWGGGGKVRWIEGVDFDREGGLVVEVEGEGGTRRTLKGKGRLEEVGGWGIKRLLKECRDLGLSVGGCVEKGEIVDKLKEMGYC</sequence>
<dbReference type="Pfam" id="PF00288">
    <property type="entry name" value="GHMP_kinases_N"/>
    <property type="match status" value="1"/>
</dbReference>
<dbReference type="GO" id="GO:0010142">
    <property type="term" value="P:farnesyl diphosphate biosynthetic process, mevalonate pathway"/>
    <property type="evidence" value="ECO:0007669"/>
    <property type="project" value="TreeGrafter"/>
</dbReference>
<dbReference type="GO" id="GO:0004631">
    <property type="term" value="F:phosphomevalonate kinase activity"/>
    <property type="evidence" value="ECO:0007669"/>
    <property type="project" value="UniProtKB-EC"/>
</dbReference>
<protein>
    <recommendedName>
        <fullName evidence="3">phosphomevalonate kinase</fullName>
        <ecNumber evidence="3">2.7.4.2</ecNumber>
    </recommendedName>
</protein>
<dbReference type="GO" id="GO:0019287">
    <property type="term" value="P:isopentenyl diphosphate biosynthetic process, mevalonate pathway"/>
    <property type="evidence" value="ECO:0007669"/>
    <property type="project" value="TreeGrafter"/>
</dbReference>
<evidence type="ECO:0000259" key="9">
    <source>
        <dbReference type="Pfam" id="PF00288"/>
    </source>
</evidence>
<gene>
    <name evidence="10" type="ORF">TrCOL_g6699</name>
</gene>
<dbReference type="InterPro" id="IPR035102">
    <property type="entry name" value="Phosphomevalonate_kinase"/>
</dbReference>
<keyword evidence="4" id="KW-0808">Transferase</keyword>
<dbReference type="InterPro" id="IPR020568">
    <property type="entry name" value="Ribosomal_Su5_D2-typ_SF"/>
</dbReference>
<dbReference type="OrthoDB" id="10262935at2759"/>
<dbReference type="SUPFAM" id="SSF54211">
    <property type="entry name" value="Ribosomal protein S5 domain 2-like"/>
    <property type="match status" value="1"/>
</dbReference>
<evidence type="ECO:0000256" key="6">
    <source>
        <dbReference type="ARBA" id="ARBA00022777"/>
    </source>
</evidence>
<reference evidence="11" key="1">
    <citation type="journal article" date="2023" name="Commun. Biol.">
        <title>Genome analysis of Parmales, the sister group of diatoms, reveals the evolutionary specialization of diatoms from phago-mixotrophs to photoautotrophs.</title>
        <authorList>
            <person name="Ban H."/>
            <person name="Sato S."/>
            <person name="Yoshikawa S."/>
            <person name="Yamada K."/>
            <person name="Nakamura Y."/>
            <person name="Ichinomiya M."/>
            <person name="Sato N."/>
            <person name="Blanc-Mathieu R."/>
            <person name="Endo H."/>
            <person name="Kuwata A."/>
            <person name="Ogata H."/>
        </authorList>
    </citation>
    <scope>NUCLEOTIDE SEQUENCE [LARGE SCALE GENOMIC DNA]</scope>
</reference>
<dbReference type="GO" id="GO:0009536">
    <property type="term" value="C:plastid"/>
    <property type="evidence" value="ECO:0007669"/>
    <property type="project" value="UniProtKB-SubCell"/>
</dbReference>
<proteinExistence type="predicted"/>
<evidence type="ECO:0000256" key="4">
    <source>
        <dbReference type="ARBA" id="ARBA00022679"/>
    </source>
</evidence>
<evidence type="ECO:0000256" key="7">
    <source>
        <dbReference type="ARBA" id="ARBA00022840"/>
    </source>
</evidence>
<keyword evidence="6" id="KW-0418">Kinase</keyword>
<dbReference type="GO" id="GO:0005524">
    <property type="term" value="F:ATP binding"/>
    <property type="evidence" value="ECO:0007669"/>
    <property type="project" value="UniProtKB-KW"/>
</dbReference>
<evidence type="ECO:0000313" key="11">
    <source>
        <dbReference type="Proteomes" id="UP001165065"/>
    </source>
</evidence>
<dbReference type="EC" id="2.7.4.2" evidence="3"/>
<feature type="region of interest" description="Disordered" evidence="8">
    <location>
        <begin position="74"/>
        <end position="100"/>
    </location>
</feature>
<name>A0A9W7LG60_9STRA</name>
<evidence type="ECO:0000313" key="10">
    <source>
        <dbReference type="EMBL" id="GMI48297.1"/>
    </source>
</evidence>
<comment type="subcellular location">
    <subcellularLocation>
        <location evidence="1">Plastid</location>
    </subcellularLocation>
</comment>